<evidence type="ECO:0000313" key="1">
    <source>
        <dbReference type="EMBL" id="RYB96030.1"/>
    </source>
</evidence>
<dbReference type="EMBL" id="SDWS01000001">
    <property type="protein sequence ID" value="RYB96030.1"/>
    <property type="molecule type" value="Genomic_DNA"/>
</dbReference>
<name>A0A4Q2S2T5_9ACTN</name>
<organism evidence="1 2">
    <name type="scientific">Nocardioides glacieisoli</name>
    <dbReference type="NCBI Taxonomy" id="1168730"/>
    <lineage>
        <taxon>Bacteria</taxon>
        <taxon>Bacillati</taxon>
        <taxon>Actinomycetota</taxon>
        <taxon>Actinomycetes</taxon>
        <taxon>Propionibacteriales</taxon>
        <taxon>Nocardioidaceae</taxon>
        <taxon>Nocardioides</taxon>
    </lineage>
</organism>
<comment type="caution">
    <text evidence="1">The sequence shown here is derived from an EMBL/GenBank/DDBJ whole genome shotgun (WGS) entry which is preliminary data.</text>
</comment>
<accession>A0A4Q2S2T5</accession>
<dbReference type="AlphaFoldDB" id="A0A4Q2S2T5"/>
<protein>
    <submittedName>
        <fullName evidence="1">Uncharacterized protein</fullName>
    </submittedName>
</protein>
<dbReference type="PROSITE" id="PS51257">
    <property type="entry name" value="PROKAR_LIPOPROTEIN"/>
    <property type="match status" value="1"/>
</dbReference>
<reference evidence="1 2" key="1">
    <citation type="submission" date="2019-01" db="EMBL/GenBank/DDBJ databases">
        <title>Novel species of Nocardioides.</title>
        <authorList>
            <person name="Liu Q."/>
            <person name="Xin Y.-H."/>
        </authorList>
    </citation>
    <scope>NUCLEOTIDE SEQUENCE [LARGE SCALE GENOMIC DNA]</scope>
    <source>
        <strain evidence="1 2">HLT3-15</strain>
    </source>
</reference>
<sequence>MRHVAIALTGFGVVIALTACGSGDSASDGDCNARIEYQGSTYRTHNLVKASAEAEETRSNDQNLWMALGG</sequence>
<proteinExistence type="predicted"/>
<gene>
    <name evidence="1" type="ORF">EUA06_00025</name>
</gene>
<dbReference type="RefSeq" id="WP_129472983.1">
    <property type="nucleotide sequence ID" value="NZ_SDWS01000001.1"/>
</dbReference>
<keyword evidence="2" id="KW-1185">Reference proteome</keyword>
<dbReference type="Proteomes" id="UP000291838">
    <property type="component" value="Unassembled WGS sequence"/>
</dbReference>
<evidence type="ECO:0000313" key="2">
    <source>
        <dbReference type="Proteomes" id="UP000291838"/>
    </source>
</evidence>